<dbReference type="EMBL" id="NXIF01000013">
    <property type="protein sequence ID" value="PKI81567.1"/>
    <property type="molecule type" value="Genomic_DNA"/>
</dbReference>
<dbReference type="OrthoDB" id="433681at2"/>
<evidence type="ECO:0000259" key="2">
    <source>
        <dbReference type="Pfam" id="PF00534"/>
    </source>
</evidence>
<dbReference type="PANTHER" id="PTHR46401:SF2">
    <property type="entry name" value="GLYCOSYLTRANSFERASE WBBK-RELATED"/>
    <property type="match status" value="1"/>
</dbReference>
<evidence type="ECO:0000256" key="1">
    <source>
        <dbReference type="ARBA" id="ARBA00022679"/>
    </source>
</evidence>
<dbReference type="SUPFAM" id="SSF53756">
    <property type="entry name" value="UDP-Glycosyltransferase/glycogen phosphorylase"/>
    <property type="match status" value="1"/>
</dbReference>
<gene>
    <name evidence="3" type="ORF">CP960_03675</name>
</gene>
<evidence type="ECO:0000313" key="4">
    <source>
        <dbReference type="Proteomes" id="UP000233248"/>
    </source>
</evidence>
<dbReference type="GO" id="GO:0016757">
    <property type="term" value="F:glycosyltransferase activity"/>
    <property type="evidence" value="ECO:0007669"/>
    <property type="project" value="InterPro"/>
</dbReference>
<dbReference type="CDD" id="cd03801">
    <property type="entry name" value="GT4_PimA-like"/>
    <property type="match status" value="1"/>
</dbReference>
<dbReference type="PANTHER" id="PTHR46401">
    <property type="entry name" value="GLYCOSYLTRANSFERASE WBBK-RELATED"/>
    <property type="match status" value="1"/>
</dbReference>
<dbReference type="Pfam" id="PF00534">
    <property type="entry name" value="Glycos_transf_1"/>
    <property type="match status" value="1"/>
</dbReference>
<organism evidence="3 4">
    <name type="scientific">Malaciobacter halophilus</name>
    <dbReference type="NCBI Taxonomy" id="197482"/>
    <lineage>
        <taxon>Bacteria</taxon>
        <taxon>Pseudomonadati</taxon>
        <taxon>Campylobacterota</taxon>
        <taxon>Epsilonproteobacteria</taxon>
        <taxon>Campylobacterales</taxon>
        <taxon>Arcobacteraceae</taxon>
        <taxon>Malaciobacter</taxon>
    </lineage>
</organism>
<comment type="caution">
    <text evidence="3">The sequence shown here is derived from an EMBL/GenBank/DDBJ whole genome shotgun (WGS) entry which is preliminary data.</text>
</comment>
<proteinExistence type="predicted"/>
<feature type="domain" description="Glycosyl transferase family 1" evidence="2">
    <location>
        <begin position="112"/>
        <end position="233"/>
    </location>
</feature>
<dbReference type="RefSeq" id="WP_101183873.1">
    <property type="nucleotide sequence ID" value="NZ_CP031218.1"/>
</dbReference>
<dbReference type="Gene3D" id="3.40.50.2000">
    <property type="entry name" value="Glycogen Phosphorylase B"/>
    <property type="match status" value="2"/>
</dbReference>
<dbReference type="KEGG" id="ahs:AHALO_1865"/>
<protein>
    <recommendedName>
        <fullName evidence="2">Glycosyl transferase family 1 domain-containing protein</fullName>
    </recommendedName>
</protein>
<evidence type="ECO:0000313" key="3">
    <source>
        <dbReference type="EMBL" id="PKI81567.1"/>
    </source>
</evidence>
<keyword evidence="4" id="KW-1185">Reference proteome</keyword>
<dbReference type="Proteomes" id="UP000233248">
    <property type="component" value="Unassembled WGS sequence"/>
</dbReference>
<sequence>MQNITIDFKTKTKTINRLLEKPNITKIKKRTLLDKLTFSKKEYAQVFFHTGNIKKEDALKIKHAKKIIVNSKKQKQNLLKRFQLENNKIEVVYPSIDVEYKKPKDVKKEFCEEFDIDIKNRIILFTAQNFKNSGSKEFVDIISSLNYKYFKAVVAGEKSEVQGLKFQMSKLNLDEKMIFLNDYKDMDKLFLAADIFVLPTHTKAFAKNVLKAMYCKCAVFVPSNCSSSEVVDVFATMMMPSDGSTAFKIDALLGRKEDLKFIKKQNRDVAKEFTIEKNLEKIETILQSV</sequence>
<dbReference type="AlphaFoldDB" id="A0A2N1J4T3"/>
<reference evidence="3 4" key="1">
    <citation type="submission" date="2017-09" db="EMBL/GenBank/DDBJ databases">
        <title>Genomics of the genus Arcobacter.</title>
        <authorList>
            <person name="Perez-Cataluna A."/>
            <person name="Figueras M.J."/>
            <person name="Salas-Masso N."/>
        </authorList>
    </citation>
    <scope>NUCLEOTIDE SEQUENCE [LARGE SCALE GENOMIC DNA]</scope>
    <source>
        <strain evidence="3 4">DSM 18005</strain>
    </source>
</reference>
<accession>A0A2N1J4T3</accession>
<dbReference type="InterPro" id="IPR001296">
    <property type="entry name" value="Glyco_trans_1"/>
</dbReference>
<keyword evidence="1" id="KW-0808">Transferase</keyword>
<name>A0A2N1J4T3_9BACT</name>